<dbReference type="GeneID" id="303306098"/>
<protein>
    <submittedName>
        <fullName evidence="2">Uncharacterized protein</fullName>
    </submittedName>
</protein>
<comment type="caution">
    <text evidence="2">The sequence shown here is derived from an EMBL/GenBank/DDBJ whole genome shotgun (WGS) entry which is preliminary data.</text>
</comment>
<name>A0ABQ2DLC8_9MICC</name>
<accession>A0ABQ2DLC8</accession>
<dbReference type="Proteomes" id="UP000606115">
    <property type="component" value="Unassembled WGS sequence"/>
</dbReference>
<feature type="region of interest" description="Disordered" evidence="1">
    <location>
        <begin position="1"/>
        <end position="42"/>
    </location>
</feature>
<gene>
    <name evidence="2" type="ORF">GCM10007173_18630</name>
</gene>
<proteinExistence type="predicted"/>
<sequence length="94" mass="10236">MRQERNEPFKSDERRTAGGEGSDGNPCRVAGEGFGHQFQANDGQHYSGRQVQGLAEGLIGDVEEFGGQASEQISGSGQSSEGEHQQKFLHREPF</sequence>
<feature type="region of interest" description="Disordered" evidence="1">
    <location>
        <begin position="67"/>
        <end position="94"/>
    </location>
</feature>
<feature type="compositionally biased region" description="Basic and acidic residues" evidence="1">
    <location>
        <begin position="1"/>
        <end position="17"/>
    </location>
</feature>
<dbReference type="EMBL" id="BMKX01000003">
    <property type="protein sequence ID" value="GGJ60111.1"/>
    <property type="molecule type" value="Genomic_DNA"/>
</dbReference>
<evidence type="ECO:0000313" key="2">
    <source>
        <dbReference type="EMBL" id="GGJ60111.1"/>
    </source>
</evidence>
<dbReference type="RefSeq" id="WP_229677076.1">
    <property type="nucleotide sequence ID" value="NZ_BMKX01000003.1"/>
</dbReference>
<reference evidence="3" key="1">
    <citation type="journal article" date="2019" name="Int. J. Syst. Evol. Microbiol.">
        <title>The Global Catalogue of Microorganisms (GCM) 10K type strain sequencing project: providing services to taxonomists for standard genome sequencing and annotation.</title>
        <authorList>
            <consortium name="The Broad Institute Genomics Platform"/>
            <consortium name="The Broad Institute Genome Sequencing Center for Infectious Disease"/>
            <person name="Wu L."/>
            <person name="Ma J."/>
        </authorList>
    </citation>
    <scope>NUCLEOTIDE SEQUENCE [LARGE SCALE GENOMIC DNA]</scope>
    <source>
        <strain evidence="3">CGMCC 1.3685</strain>
    </source>
</reference>
<evidence type="ECO:0000256" key="1">
    <source>
        <dbReference type="SAM" id="MobiDB-lite"/>
    </source>
</evidence>
<feature type="compositionally biased region" description="Basic and acidic residues" evidence="1">
    <location>
        <begin position="81"/>
        <end position="94"/>
    </location>
</feature>
<keyword evidence="3" id="KW-1185">Reference proteome</keyword>
<organism evidence="2 3">
    <name type="scientific">Glutamicibacter ardleyensis</name>
    <dbReference type="NCBI Taxonomy" id="225894"/>
    <lineage>
        <taxon>Bacteria</taxon>
        <taxon>Bacillati</taxon>
        <taxon>Actinomycetota</taxon>
        <taxon>Actinomycetes</taxon>
        <taxon>Micrococcales</taxon>
        <taxon>Micrococcaceae</taxon>
        <taxon>Glutamicibacter</taxon>
    </lineage>
</organism>
<feature type="compositionally biased region" description="Low complexity" evidence="1">
    <location>
        <begin position="67"/>
        <end position="80"/>
    </location>
</feature>
<evidence type="ECO:0000313" key="3">
    <source>
        <dbReference type="Proteomes" id="UP000606115"/>
    </source>
</evidence>